<dbReference type="AlphaFoldDB" id="E9HEZ1"/>
<gene>
    <name evidence="7" type="ORF">DAPPUDRAFT_328858</name>
</gene>
<dbReference type="InterPro" id="IPR036291">
    <property type="entry name" value="NAD(P)-bd_dom_sf"/>
</dbReference>
<dbReference type="Pfam" id="PF01262">
    <property type="entry name" value="AlaDh_PNT_C"/>
    <property type="match status" value="1"/>
</dbReference>
<keyword evidence="3" id="KW-1278">Translocase</keyword>
<dbReference type="GO" id="GO:0008750">
    <property type="term" value="F:proton-translocating NAD(P)+ transhydrogenase activity"/>
    <property type="evidence" value="ECO:0007669"/>
    <property type="project" value="UniProtKB-EC"/>
</dbReference>
<evidence type="ECO:0000256" key="4">
    <source>
        <dbReference type="ARBA" id="ARBA00023027"/>
    </source>
</evidence>
<dbReference type="EC" id="7.1.1.1" evidence="1"/>
<dbReference type="PANTHER" id="PTHR10160:SF19">
    <property type="entry name" value="PROTON-TRANSLOCATING NAD(P)(+) TRANSHYDROGENASE"/>
    <property type="match status" value="1"/>
</dbReference>
<name>E9HEZ1_DAPPU</name>
<evidence type="ECO:0000313" key="7">
    <source>
        <dbReference type="EMBL" id="EFX69700.1"/>
    </source>
</evidence>
<dbReference type="KEGG" id="dpx:DAPPUDRAFT_328858"/>
<dbReference type="OrthoDB" id="37244at2759"/>
<protein>
    <recommendedName>
        <fullName evidence="1">proton-translocating NAD(P)(+) transhydrogenase</fullName>
        <ecNumber evidence="1">7.1.1.1</ecNumber>
    </recommendedName>
</protein>
<keyword evidence="4" id="KW-0520">NAD</keyword>
<accession>E9HEZ1</accession>
<comment type="catalytic activity">
    <reaction evidence="5">
        <text>NAD(+) + NADPH + H(+)(in) = NADH + NADP(+) + H(+)(out)</text>
        <dbReference type="Rhea" id="RHEA:47992"/>
        <dbReference type="ChEBI" id="CHEBI:15378"/>
        <dbReference type="ChEBI" id="CHEBI:57540"/>
        <dbReference type="ChEBI" id="CHEBI:57783"/>
        <dbReference type="ChEBI" id="CHEBI:57945"/>
        <dbReference type="ChEBI" id="CHEBI:58349"/>
        <dbReference type="EC" id="7.1.1.1"/>
    </reaction>
</comment>
<evidence type="ECO:0000256" key="3">
    <source>
        <dbReference type="ARBA" id="ARBA00022967"/>
    </source>
</evidence>
<evidence type="ECO:0000256" key="5">
    <source>
        <dbReference type="ARBA" id="ARBA00048202"/>
    </source>
</evidence>
<dbReference type="PANTHER" id="PTHR10160">
    <property type="entry name" value="NAD(P) TRANSHYDROGENASE"/>
    <property type="match status" value="1"/>
</dbReference>
<dbReference type="EMBL" id="GL732632">
    <property type="protein sequence ID" value="EFX69700.1"/>
    <property type="molecule type" value="Genomic_DNA"/>
</dbReference>
<reference evidence="7 8" key="1">
    <citation type="journal article" date="2011" name="Science">
        <title>The ecoresponsive genome of Daphnia pulex.</title>
        <authorList>
            <person name="Colbourne J.K."/>
            <person name="Pfrender M.E."/>
            <person name="Gilbert D."/>
            <person name="Thomas W.K."/>
            <person name="Tucker A."/>
            <person name="Oakley T.H."/>
            <person name="Tokishita S."/>
            <person name="Aerts A."/>
            <person name="Arnold G.J."/>
            <person name="Basu M.K."/>
            <person name="Bauer D.J."/>
            <person name="Caceres C.E."/>
            <person name="Carmel L."/>
            <person name="Casola C."/>
            <person name="Choi J.H."/>
            <person name="Detter J.C."/>
            <person name="Dong Q."/>
            <person name="Dusheyko S."/>
            <person name="Eads B.D."/>
            <person name="Frohlich T."/>
            <person name="Geiler-Samerotte K.A."/>
            <person name="Gerlach D."/>
            <person name="Hatcher P."/>
            <person name="Jogdeo S."/>
            <person name="Krijgsveld J."/>
            <person name="Kriventseva E.V."/>
            <person name="Kultz D."/>
            <person name="Laforsch C."/>
            <person name="Lindquist E."/>
            <person name="Lopez J."/>
            <person name="Manak J.R."/>
            <person name="Muller J."/>
            <person name="Pangilinan J."/>
            <person name="Patwardhan R.P."/>
            <person name="Pitluck S."/>
            <person name="Pritham E.J."/>
            <person name="Rechtsteiner A."/>
            <person name="Rho M."/>
            <person name="Rogozin I.B."/>
            <person name="Sakarya O."/>
            <person name="Salamov A."/>
            <person name="Schaack S."/>
            <person name="Shapiro H."/>
            <person name="Shiga Y."/>
            <person name="Skalitzky C."/>
            <person name="Smith Z."/>
            <person name="Souvorov A."/>
            <person name="Sung W."/>
            <person name="Tang Z."/>
            <person name="Tsuchiya D."/>
            <person name="Tu H."/>
            <person name="Vos H."/>
            <person name="Wang M."/>
            <person name="Wolf Y.I."/>
            <person name="Yamagata H."/>
            <person name="Yamada T."/>
            <person name="Ye Y."/>
            <person name="Shaw J.R."/>
            <person name="Andrews J."/>
            <person name="Crease T.J."/>
            <person name="Tang H."/>
            <person name="Lucas S.M."/>
            <person name="Robertson H.M."/>
            <person name="Bork P."/>
            <person name="Koonin E.V."/>
            <person name="Zdobnov E.M."/>
            <person name="Grigoriev I.V."/>
            <person name="Lynch M."/>
            <person name="Boore J.L."/>
        </authorList>
    </citation>
    <scope>NUCLEOTIDE SEQUENCE [LARGE SCALE GENOMIC DNA]</scope>
</reference>
<feature type="domain" description="Alanine dehydrogenase/pyridine nucleotide transhydrogenase NAD(H)-binding" evidence="6">
    <location>
        <begin position="2"/>
        <end position="115"/>
    </location>
</feature>
<keyword evidence="8" id="KW-1185">Reference proteome</keyword>
<evidence type="ECO:0000313" key="8">
    <source>
        <dbReference type="Proteomes" id="UP000000305"/>
    </source>
</evidence>
<dbReference type="Proteomes" id="UP000000305">
    <property type="component" value="Unassembled WGS sequence"/>
</dbReference>
<evidence type="ECO:0000256" key="1">
    <source>
        <dbReference type="ARBA" id="ARBA00012943"/>
    </source>
</evidence>
<evidence type="ECO:0000259" key="6">
    <source>
        <dbReference type="Pfam" id="PF01262"/>
    </source>
</evidence>
<dbReference type="HOGENOM" id="CLU_003376_2_3_1"/>
<organism evidence="7 8">
    <name type="scientific">Daphnia pulex</name>
    <name type="common">Water flea</name>
    <dbReference type="NCBI Taxonomy" id="6669"/>
    <lineage>
        <taxon>Eukaryota</taxon>
        <taxon>Metazoa</taxon>
        <taxon>Ecdysozoa</taxon>
        <taxon>Arthropoda</taxon>
        <taxon>Crustacea</taxon>
        <taxon>Branchiopoda</taxon>
        <taxon>Diplostraca</taxon>
        <taxon>Cladocera</taxon>
        <taxon>Anomopoda</taxon>
        <taxon>Daphniidae</taxon>
        <taxon>Daphnia</taxon>
    </lineage>
</organism>
<sequence length="118" mass="12616">MVSTLGFRPAVREQVESLDAESMIVEAQQSHEDKGRFLQPFSTIDVVMRTALIPGKHALQSLSAKHTYLLKSGSVVIDLAAHAGGNCALSRLAETIVTPQGVTIVEEGNAPRHLPGDT</sequence>
<dbReference type="SUPFAM" id="SSF51735">
    <property type="entry name" value="NAD(P)-binding Rossmann-fold domains"/>
    <property type="match status" value="1"/>
</dbReference>
<dbReference type="InParanoid" id="E9HEZ1"/>
<evidence type="ECO:0000256" key="2">
    <source>
        <dbReference type="ARBA" id="ARBA00022857"/>
    </source>
</evidence>
<dbReference type="InterPro" id="IPR007698">
    <property type="entry name" value="AlaDH/PNT_NAD(H)-bd"/>
</dbReference>
<keyword evidence="2" id="KW-0521">NADP</keyword>
<dbReference type="Gene3D" id="3.40.50.720">
    <property type="entry name" value="NAD(P)-binding Rossmann-like Domain"/>
    <property type="match status" value="1"/>
</dbReference>
<proteinExistence type="predicted"/>